<dbReference type="Proteomes" id="UP000717981">
    <property type="component" value="Unassembled WGS sequence"/>
</dbReference>
<accession>A0A921P227</accession>
<organism evidence="1 2">
    <name type="scientific">Pseudoxanthomonas taiwanensis</name>
    <dbReference type="NCBI Taxonomy" id="176598"/>
    <lineage>
        <taxon>Bacteria</taxon>
        <taxon>Pseudomonadati</taxon>
        <taxon>Pseudomonadota</taxon>
        <taxon>Gammaproteobacteria</taxon>
        <taxon>Lysobacterales</taxon>
        <taxon>Lysobacteraceae</taxon>
        <taxon>Pseudoxanthomonas</taxon>
    </lineage>
</organism>
<gene>
    <name evidence="1" type="ORF">CR938_03690</name>
</gene>
<sequence>MPRYEMLDNIAHKGLRVSARFGPEYGDDVGLVQAFPTEFAELQREYPIFFRKGEDGSFHAVALLGFSPRENLFLRDGRWNARYLPGAIARGPFLIGFQEQMVAGELHSEPVVHIDMEHPRLRDGDGHPLFLPQGGYSPYLERVITVLRGIHTGVQAGAAMCAALQEHELIQPLALEVRFDDDHAVRLEGLYGIDRERLAALDAARLHALHRDGWLEGAYLVLASLHNMRHLIAEKQRRLREEAGLPVEGLVA</sequence>
<dbReference type="EMBL" id="PDWK01000011">
    <property type="protein sequence ID" value="KAF1690068.1"/>
    <property type="molecule type" value="Genomic_DNA"/>
</dbReference>
<comment type="caution">
    <text evidence="1">The sequence shown here is derived from an EMBL/GenBank/DDBJ whole genome shotgun (WGS) entry which is preliminary data.</text>
</comment>
<protein>
    <submittedName>
        <fullName evidence="1">Peptide ABC transporter permease</fullName>
    </submittedName>
</protein>
<evidence type="ECO:0000313" key="2">
    <source>
        <dbReference type="Proteomes" id="UP000717981"/>
    </source>
</evidence>
<evidence type="ECO:0000313" key="1">
    <source>
        <dbReference type="EMBL" id="KAF1690068.1"/>
    </source>
</evidence>
<dbReference type="RefSeq" id="WP_162123714.1">
    <property type="nucleotide sequence ID" value="NZ_PDWK01000011.1"/>
</dbReference>
<dbReference type="AlphaFoldDB" id="A0A921P227"/>
<dbReference type="InterPro" id="IPR010836">
    <property type="entry name" value="SapC"/>
</dbReference>
<keyword evidence="2" id="KW-1185">Reference proteome</keyword>
<dbReference type="OrthoDB" id="8888710at2"/>
<name>A0A921P227_9GAMM</name>
<reference evidence="1" key="1">
    <citation type="submission" date="2017-10" db="EMBL/GenBank/DDBJ databases">
        <title>Whole genome sequencing of members of genus Pseudoxanthomonas.</title>
        <authorList>
            <person name="Kumar S."/>
            <person name="Bansal K."/>
            <person name="Kaur A."/>
            <person name="Patil P."/>
            <person name="Sharma S."/>
            <person name="Patil P.B."/>
        </authorList>
    </citation>
    <scope>NUCLEOTIDE SEQUENCE</scope>
    <source>
        <strain evidence="1">DSM 22914</strain>
    </source>
</reference>
<dbReference type="Pfam" id="PF07277">
    <property type="entry name" value="SapC"/>
    <property type="match status" value="1"/>
</dbReference>
<proteinExistence type="predicted"/>